<dbReference type="PANTHER" id="PTHR38591:SF1">
    <property type="entry name" value="BLL1000 PROTEIN"/>
    <property type="match status" value="1"/>
</dbReference>
<keyword evidence="1" id="KW-0732">Signal</keyword>
<organism evidence="3 4">
    <name type="scientific">Pseudofrankia inefficax (strain DSM 45817 / CECT 9037 / DDB 130130 / EuI1c)</name>
    <name type="common">Frankia inefficax</name>
    <dbReference type="NCBI Taxonomy" id="298654"/>
    <lineage>
        <taxon>Bacteria</taxon>
        <taxon>Bacillati</taxon>
        <taxon>Actinomycetota</taxon>
        <taxon>Actinomycetes</taxon>
        <taxon>Frankiales</taxon>
        <taxon>Frankiaceae</taxon>
        <taxon>Pseudofrankia</taxon>
    </lineage>
</organism>
<feature type="chain" id="PRO_5003172412" evidence="1">
    <location>
        <begin position="40"/>
        <end position="380"/>
    </location>
</feature>
<dbReference type="Gene3D" id="2.40.370.10">
    <property type="entry name" value="AttH-like domain"/>
    <property type="match status" value="2"/>
</dbReference>
<dbReference type="EMBL" id="CP002299">
    <property type="protein sequence ID" value="ADP80054.1"/>
    <property type="molecule type" value="Genomic_DNA"/>
</dbReference>
<evidence type="ECO:0000313" key="4">
    <source>
        <dbReference type="Proteomes" id="UP000002484"/>
    </source>
</evidence>
<dbReference type="RefSeq" id="WP_013423173.1">
    <property type="nucleotide sequence ID" value="NC_014666.1"/>
</dbReference>
<dbReference type="AlphaFoldDB" id="E3IV34"/>
<proteinExistence type="predicted"/>
<dbReference type="eggNOG" id="COG5621">
    <property type="taxonomic scope" value="Bacteria"/>
</dbReference>
<feature type="signal peptide" evidence="1">
    <location>
        <begin position="1"/>
        <end position="39"/>
    </location>
</feature>
<evidence type="ECO:0000259" key="2">
    <source>
        <dbReference type="Pfam" id="PF07143"/>
    </source>
</evidence>
<name>E3IV34_PSEI1</name>
<dbReference type="Pfam" id="PF17186">
    <property type="entry name" value="Lipocalin_9"/>
    <property type="match status" value="1"/>
</dbReference>
<dbReference type="OrthoDB" id="9770826at2"/>
<sequence length="380" mass="40960" precursor="true">MQLIRRSHLDRRRHRRLATFLGALCVPFLLVLASPGASAAAPVSLPADEVPHPSSPMEWWYFTGHLQGTDAFGGHHEYGFEETIIRLDALGTAPTATAYDGQLAISDITRGTFKQNMSMFSLQPDVIPSGGGFNNTVGTIHMDGKNGVNHLSGGFADLSYSSINLTLSQSTPTALHGNAGIIPYGPFGQSAYYSQTNLKAKGTLFDHGLLVNVTGIAWQDHQWGQFAPGTGGWDWYSIQLSNNTQYMLYFIKDANQQIVQTVGTLVHADGSTTNLDPTAISETPLGTWTSPHTGHVFDQKWKVNLPGGSLTITPQLADQELYVPVVANSTTGSYWEGSSSVTGTIDGQAVTGQSYVELTPTFAMFTKGFIFDAIKQALGL</sequence>
<dbReference type="Proteomes" id="UP000002484">
    <property type="component" value="Chromosome"/>
</dbReference>
<dbReference type="PANTHER" id="PTHR38591">
    <property type="entry name" value="HYDROLASE"/>
    <property type="match status" value="1"/>
</dbReference>
<dbReference type="HOGENOM" id="CLU_040626_0_0_11"/>
<reference evidence="3 4" key="1">
    <citation type="submission" date="2010-10" db="EMBL/GenBank/DDBJ databases">
        <title>Complete sequence of Frankia sp. EuI1c.</title>
        <authorList>
            <consortium name="US DOE Joint Genome Institute"/>
            <person name="Lucas S."/>
            <person name="Copeland A."/>
            <person name="Lapidus A."/>
            <person name="Cheng J.-F."/>
            <person name="Bruce D."/>
            <person name="Goodwin L."/>
            <person name="Pitluck S."/>
            <person name="Chertkov O."/>
            <person name="Detter J.C."/>
            <person name="Han C."/>
            <person name="Tapia R."/>
            <person name="Land M."/>
            <person name="Hauser L."/>
            <person name="Jeffries C."/>
            <person name="Kyrpides N."/>
            <person name="Ivanova N."/>
            <person name="Mikhailova N."/>
            <person name="Beauchemin N."/>
            <person name="Sen A."/>
            <person name="Sur S.A."/>
            <person name="Gtari M."/>
            <person name="Wall L."/>
            <person name="Tisa L."/>
            <person name="Woyke T."/>
        </authorList>
    </citation>
    <scope>NUCLEOTIDE SEQUENCE [LARGE SCALE GENOMIC DNA]</scope>
    <source>
        <strain evidence="4">DSM 45817 / CECT 9037 / EuI1c</strain>
    </source>
</reference>
<dbReference type="SUPFAM" id="SSF159245">
    <property type="entry name" value="AttH-like"/>
    <property type="match status" value="1"/>
</dbReference>
<protein>
    <submittedName>
        <fullName evidence="3">Hydroxyneurosporene synthase</fullName>
    </submittedName>
</protein>
<evidence type="ECO:0000256" key="1">
    <source>
        <dbReference type="SAM" id="SignalP"/>
    </source>
</evidence>
<dbReference type="InterPro" id="IPR010791">
    <property type="entry name" value="AttH_dom"/>
</dbReference>
<evidence type="ECO:0000313" key="3">
    <source>
        <dbReference type="EMBL" id="ADP80054.1"/>
    </source>
</evidence>
<gene>
    <name evidence="3" type="ordered locus">FraEuI1c_2004</name>
</gene>
<accession>E3IV34</accession>
<feature type="domain" description="AttH" evidence="2">
    <location>
        <begin position="57"/>
        <end position="225"/>
    </location>
</feature>
<dbReference type="KEGG" id="fri:FraEuI1c_2004"/>
<dbReference type="InParanoid" id="E3IV34"/>
<dbReference type="STRING" id="298654.FraEuI1c_2004"/>
<dbReference type="Pfam" id="PF07143">
    <property type="entry name" value="CrtC"/>
    <property type="match status" value="1"/>
</dbReference>
<dbReference type="InterPro" id="IPR023374">
    <property type="entry name" value="AttH-like_dom_sf"/>
</dbReference>
<keyword evidence="4" id="KW-1185">Reference proteome</keyword>